<dbReference type="RefSeq" id="WP_243345800.1">
    <property type="nucleotide sequence ID" value="NZ_AP027081.1"/>
</dbReference>
<keyword evidence="3" id="KW-1185">Reference proteome</keyword>
<evidence type="ECO:0000256" key="1">
    <source>
        <dbReference type="SAM" id="SignalP"/>
    </source>
</evidence>
<gene>
    <name evidence="2" type="ORF">METESE_33610</name>
</gene>
<organism evidence="2 3">
    <name type="scientific">Mesoterricola sediminis</name>
    <dbReference type="NCBI Taxonomy" id="2927980"/>
    <lineage>
        <taxon>Bacteria</taxon>
        <taxon>Pseudomonadati</taxon>
        <taxon>Acidobacteriota</taxon>
        <taxon>Holophagae</taxon>
        <taxon>Holophagales</taxon>
        <taxon>Holophagaceae</taxon>
        <taxon>Mesoterricola</taxon>
    </lineage>
</organism>
<evidence type="ECO:0000313" key="3">
    <source>
        <dbReference type="Proteomes" id="UP001228113"/>
    </source>
</evidence>
<proteinExistence type="predicted"/>
<dbReference type="GO" id="GO:0015562">
    <property type="term" value="F:efflux transmembrane transporter activity"/>
    <property type="evidence" value="ECO:0007669"/>
    <property type="project" value="InterPro"/>
</dbReference>
<name>A0AA48H9I6_9BACT</name>
<keyword evidence="1" id="KW-0732">Signal</keyword>
<dbReference type="AlphaFoldDB" id="A0AA48H9I6"/>
<feature type="signal peptide" evidence="1">
    <location>
        <begin position="1"/>
        <end position="20"/>
    </location>
</feature>
<dbReference type="Proteomes" id="UP001228113">
    <property type="component" value="Chromosome"/>
</dbReference>
<evidence type="ECO:0000313" key="2">
    <source>
        <dbReference type="EMBL" id="BDU78403.1"/>
    </source>
</evidence>
<dbReference type="Gene3D" id="1.20.1600.10">
    <property type="entry name" value="Outer membrane efflux proteins (OEP)"/>
    <property type="match status" value="1"/>
</dbReference>
<dbReference type="KEGG" id="msea:METESE_33610"/>
<dbReference type="SUPFAM" id="SSF56954">
    <property type="entry name" value="Outer membrane efflux proteins (OEP)"/>
    <property type="match status" value="1"/>
</dbReference>
<protein>
    <recommendedName>
        <fullName evidence="4">TolC family protein</fullName>
    </recommendedName>
</protein>
<reference evidence="2" key="1">
    <citation type="journal article" date="2023" name="Int. J. Syst. Evol. Microbiol.">
        <title>Mesoterricola silvestris gen. nov., sp. nov., Mesoterricola sediminis sp. nov., Geothrix oryzae sp. nov., Geothrix edaphica sp. nov., Geothrix rubra sp. nov., and Geothrix limicola sp. nov., six novel members of Acidobacteriota isolated from soils.</title>
        <authorList>
            <person name="Itoh H."/>
            <person name="Sugisawa Y."/>
            <person name="Mise K."/>
            <person name="Xu Z."/>
            <person name="Kuniyasu M."/>
            <person name="Ushijima N."/>
            <person name="Kawano K."/>
            <person name="Kobayashi E."/>
            <person name="Shiratori Y."/>
            <person name="Masuda Y."/>
            <person name="Senoo K."/>
        </authorList>
    </citation>
    <scope>NUCLEOTIDE SEQUENCE</scope>
    <source>
        <strain evidence="2">W786</strain>
    </source>
</reference>
<accession>A0AA48H9I6</accession>
<feature type="chain" id="PRO_5041461157" description="TolC family protein" evidence="1">
    <location>
        <begin position="21"/>
        <end position="393"/>
    </location>
</feature>
<sequence length="393" mass="42129">MRIPLLGALPCLLFAQAAEAPLAFEAILALARPAPEQWRVQALLAERGLQTAESRGLLRDAPTLSLLAGPRRATGTPGSTDRAVELDLPLLLAPGARAALEASLGAAHPLLTEAARREARLRLQTAYLDAWLSARLRALREADLQTVDRWRSAAQARLEAGADPAFQVALVEGERLKVQQELDEARLQEARAWGALTALADLPAQPRPLADPGPLPALSGAGLEARLQASPVRQALLAEADLEARGLRLKEAQALARWSLRGSYAAEGEDRVARLGVALRLPRPGQAEAVRRGTEAQLRAVQGASRQALAEFDARAEAAAARLRGFGPDAPVPDFARALEAVGLRLQEGRERPSDALPIRRQLLEAQMASLRRVHARHALAAELQALLPEVTP</sequence>
<evidence type="ECO:0008006" key="4">
    <source>
        <dbReference type="Google" id="ProtNLM"/>
    </source>
</evidence>
<dbReference type="EMBL" id="AP027081">
    <property type="protein sequence ID" value="BDU78403.1"/>
    <property type="molecule type" value="Genomic_DNA"/>
</dbReference>